<dbReference type="GeneID" id="18877563"/>
<dbReference type="RefSeq" id="XP_007387870.1">
    <property type="nucleotide sequence ID" value="XM_007387808.1"/>
</dbReference>
<protein>
    <submittedName>
        <fullName evidence="1">Uncharacterized protein</fullName>
    </submittedName>
</protein>
<reference evidence="2" key="1">
    <citation type="journal article" date="2012" name="Science">
        <title>The Paleozoic origin of enzymatic lignin decomposition reconstructed from 31 fungal genomes.</title>
        <authorList>
            <person name="Floudas D."/>
            <person name="Binder M."/>
            <person name="Riley R."/>
            <person name="Barry K."/>
            <person name="Blanchette R.A."/>
            <person name="Henrissat B."/>
            <person name="Martinez A.T."/>
            <person name="Otillar R."/>
            <person name="Spatafora J.W."/>
            <person name="Yadav J.S."/>
            <person name="Aerts A."/>
            <person name="Benoit I."/>
            <person name="Boyd A."/>
            <person name="Carlson A."/>
            <person name="Copeland A."/>
            <person name="Coutinho P.M."/>
            <person name="de Vries R.P."/>
            <person name="Ferreira P."/>
            <person name="Findley K."/>
            <person name="Foster B."/>
            <person name="Gaskell J."/>
            <person name="Glotzer D."/>
            <person name="Gorecki P."/>
            <person name="Heitman J."/>
            <person name="Hesse C."/>
            <person name="Hori C."/>
            <person name="Igarashi K."/>
            <person name="Jurgens J.A."/>
            <person name="Kallen N."/>
            <person name="Kersten P."/>
            <person name="Kohler A."/>
            <person name="Kuees U."/>
            <person name="Kumar T.K.A."/>
            <person name="Kuo A."/>
            <person name="LaButti K."/>
            <person name="Larrondo L.F."/>
            <person name="Lindquist E."/>
            <person name="Ling A."/>
            <person name="Lombard V."/>
            <person name="Lucas S."/>
            <person name="Lundell T."/>
            <person name="Martin R."/>
            <person name="McLaughlin D.J."/>
            <person name="Morgenstern I."/>
            <person name="Morin E."/>
            <person name="Murat C."/>
            <person name="Nagy L.G."/>
            <person name="Nolan M."/>
            <person name="Ohm R.A."/>
            <person name="Patyshakuliyeva A."/>
            <person name="Rokas A."/>
            <person name="Ruiz-Duenas F.J."/>
            <person name="Sabat G."/>
            <person name="Salamov A."/>
            <person name="Samejima M."/>
            <person name="Schmutz J."/>
            <person name="Slot J.C."/>
            <person name="St John F."/>
            <person name="Stenlid J."/>
            <person name="Sun H."/>
            <person name="Sun S."/>
            <person name="Syed K."/>
            <person name="Tsang A."/>
            <person name="Wiebenga A."/>
            <person name="Young D."/>
            <person name="Pisabarro A."/>
            <person name="Eastwood D.C."/>
            <person name="Martin F."/>
            <person name="Cullen D."/>
            <person name="Grigoriev I.V."/>
            <person name="Hibbett D.S."/>
        </authorList>
    </citation>
    <scope>NUCLEOTIDE SEQUENCE [LARGE SCALE GENOMIC DNA]</scope>
    <source>
        <strain evidence="2">HHB-11173 SS5</strain>
    </source>
</reference>
<dbReference type="AlphaFoldDB" id="R7S525"/>
<dbReference type="EMBL" id="JH687552">
    <property type="protein sequence ID" value="EIN04947.1"/>
    <property type="molecule type" value="Genomic_DNA"/>
</dbReference>
<dbReference type="HOGENOM" id="CLU_1897275_0_0_1"/>
<dbReference type="Proteomes" id="UP000054196">
    <property type="component" value="Unassembled WGS sequence"/>
</dbReference>
<evidence type="ECO:0000313" key="2">
    <source>
        <dbReference type="Proteomes" id="UP000054196"/>
    </source>
</evidence>
<gene>
    <name evidence="1" type="ORF">PUNSTDRAFT_122634</name>
</gene>
<keyword evidence="2" id="KW-1185">Reference proteome</keyword>
<evidence type="ECO:0000313" key="1">
    <source>
        <dbReference type="EMBL" id="EIN04947.1"/>
    </source>
</evidence>
<proteinExistence type="predicted"/>
<accession>R7S525</accession>
<dbReference type="KEGG" id="psq:PUNSTDRAFT_122634"/>
<sequence>MRVFSLCPCIRIDGQAIPRYDFATRWTGECQNSRLPQYMPALMRLNFQSPAAATEDINRRLDMNPNLREFAADGATDPTTDLGAHRTETRGDKFANFCFGFDSGSRVSSARTIPRHIIREHGVTQGFIEVIRGY</sequence>
<organism evidence="1 2">
    <name type="scientific">Punctularia strigosozonata (strain HHB-11173)</name>
    <name type="common">White-rot fungus</name>
    <dbReference type="NCBI Taxonomy" id="741275"/>
    <lineage>
        <taxon>Eukaryota</taxon>
        <taxon>Fungi</taxon>
        <taxon>Dikarya</taxon>
        <taxon>Basidiomycota</taxon>
        <taxon>Agaricomycotina</taxon>
        <taxon>Agaricomycetes</taxon>
        <taxon>Corticiales</taxon>
        <taxon>Punctulariaceae</taxon>
        <taxon>Punctularia</taxon>
    </lineage>
</organism>
<name>R7S525_PUNST</name>